<protein>
    <recommendedName>
        <fullName evidence="3">DUF2116 family Zn-ribbon domain-containing protein</fullName>
    </recommendedName>
</protein>
<dbReference type="Proteomes" id="UP001500994">
    <property type="component" value="Unassembled WGS sequence"/>
</dbReference>
<sequence length="234" mass="25074">MSAGPACLVDGVVKRKRRAVFGTFLICQDCYLKGAPDPVTGRTRSQAARQTDGAWWLDLTGRGEVLAPEPCLACGIVVVRRAERLLRGVTCSRACRTSLTRRRNGGRGSGRPCGSCGRPVMSGRADSAYCDAACRQKAYRRRVADRAAEASVDRATDPVAELLTALEPYVVRLDGGVSQALYKALYLVYAAHLHGDPAAALAELASMNADRVKIPDTDDGRRLRAALRAISSPA</sequence>
<organism evidence="1 2">
    <name type="scientific">Streptomyces lunalinharesii</name>
    <dbReference type="NCBI Taxonomy" id="333384"/>
    <lineage>
        <taxon>Bacteria</taxon>
        <taxon>Bacillati</taxon>
        <taxon>Actinomycetota</taxon>
        <taxon>Actinomycetes</taxon>
        <taxon>Kitasatosporales</taxon>
        <taxon>Streptomycetaceae</taxon>
        <taxon>Streptomyces</taxon>
    </lineage>
</organism>
<reference evidence="1 2" key="1">
    <citation type="journal article" date="2019" name="Int. J. Syst. Evol. Microbiol.">
        <title>The Global Catalogue of Microorganisms (GCM) 10K type strain sequencing project: providing services to taxonomists for standard genome sequencing and annotation.</title>
        <authorList>
            <consortium name="The Broad Institute Genomics Platform"/>
            <consortium name="The Broad Institute Genome Sequencing Center for Infectious Disease"/>
            <person name="Wu L."/>
            <person name="Ma J."/>
        </authorList>
    </citation>
    <scope>NUCLEOTIDE SEQUENCE [LARGE SCALE GENOMIC DNA]</scope>
    <source>
        <strain evidence="1 2">JCM 16374</strain>
    </source>
</reference>
<name>A0ABN3SKY9_9ACTN</name>
<evidence type="ECO:0000313" key="1">
    <source>
        <dbReference type="EMBL" id="GAA2679640.1"/>
    </source>
</evidence>
<evidence type="ECO:0008006" key="3">
    <source>
        <dbReference type="Google" id="ProtNLM"/>
    </source>
</evidence>
<proteinExistence type="predicted"/>
<dbReference type="EMBL" id="BAAARK010000024">
    <property type="protein sequence ID" value="GAA2679640.1"/>
    <property type="molecule type" value="Genomic_DNA"/>
</dbReference>
<comment type="caution">
    <text evidence="1">The sequence shown here is derived from an EMBL/GenBank/DDBJ whole genome shotgun (WGS) entry which is preliminary data.</text>
</comment>
<evidence type="ECO:0000313" key="2">
    <source>
        <dbReference type="Proteomes" id="UP001500994"/>
    </source>
</evidence>
<keyword evidence="2" id="KW-1185">Reference proteome</keyword>
<gene>
    <name evidence="1" type="ORF">GCM10009864_59940</name>
</gene>
<accession>A0ABN3SKY9</accession>